<dbReference type="PROSITE" id="PS51352">
    <property type="entry name" value="THIOREDOXIN_2"/>
    <property type="match status" value="1"/>
</dbReference>
<dbReference type="Pfam" id="PF02630">
    <property type="entry name" value="SCO1-SenC"/>
    <property type="match status" value="1"/>
</dbReference>
<dbReference type="InterPro" id="IPR036249">
    <property type="entry name" value="Thioredoxin-like_sf"/>
</dbReference>
<evidence type="ECO:0000256" key="1">
    <source>
        <dbReference type="ARBA" id="ARBA00010996"/>
    </source>
</evidence>
<gene>
    <name evidence="6" type="ORF">FB550_102104</name>
</gene>
<comment type="caution">
    <text evidence="6">The sequence shown here is derived from an EMBL/GenBank/DDBJ whole genome shotgun (WGS) entry which is preliminary data.</text>
</comment>
<comment type="similarity">
    <text evidence="1">Belongs to the SCO1/2 family.</text>
</comment>
<feature type="disulfide bond" description="Redox-active" evidence="4">
    <location>
        <begin position="65"/>
        <end position="69"/>
    </location>
</feature>
<keyword evidence="2 3" id="KW-0186">Copper</keyword>
<accession>A0A561DRV1</accession>
<keyword evidence="3" id="KW-0479">Metal-binding</keyword>
<dbReference type="Gene3D" id="3.40.30.10">
    <property type="entry name" value="Glutaredoxin"/>
    <property type="match status" value="1"/>
</dbReference>
<evidence type="ECO:0000256" key="4">
    <source>
        <dbReference type="PIRSR" id="PIRSR603782-2"/>
    </source>
</evidence>
<dbReference type="RefSeq" id="WP_144562914.1">
    <property type="nucleotide sequence ID" value="NZ_VIVN01000002.1"/>
</dbReference>
<dbReference type="Proteomes" id="UP000319671">
    <property type="component" value="Unassembled WGS sequence"/>
</dbReference>
<feature type="domain" description="Thioredoxin" evidence="5">
    <location>
        <begin position="27"/>
        <end position="192"/>
    </location>
</feature>
<dbReference type="AlphaFoldDB" id="A0A561DRV1"/>
<keyword evidence="7" id="KW-1185">Reference proteome</keyword>
<name>A0A561DRV1_9BACI</name>
<sequence length="192" mass="21897">MKTRSYFVFGLVLILLLSGCGKKQIENAVNWPIKDFTATNQQNKQIGLKDLKGKVWVSAFIFTSCADVCPPMTANMVKLQKKLKEENLKDVELVSFSVDPTVDTPEVLTNYAKQFGVEFSNWTLLTGYSQEFIEKFATESFKTIVKKPVEGNQVIHQTYLYLVDQEGNIKKTYSGYKDVPYEEIINDIKTLQ</sequence>
<evidence type="ECO:0000259" key="5">
    <source>
        <dbReference type="PROSITE" id="PS51352"/>
    </source>
</evidence>
<keyword evidence="4" id="KW-1015">Disulfide bond</keyword>
<dbReference type="PANTHER" id="PTHR12151:SF25">
    <property type="entry name" value="LINALOOL DEHYDRATASE_ISOMERASE DOMAIN-CONTAINING PROTEIN"/>
    <property type="match status" value="1"/>
</dbReference>
<feature type="binding site" evidence="3">
    <location>
        <position position="65"/>
    </location>
    <ligand>
        <name>Cu cation</name>
        <dbReference type="ChEBI" id="CHEBI:23378"/>
    </ligand>
</feature>
<evidence type="ECO:0000313" key="6">
    <source>
        <dbReference type="EMBL" id="TWE06086.1"/>
    </source>
</evidence>
<dbReference type="InterPro" id="IPR013766">
    <property type="entry name" value="Thioredoxin_domain"/>
</dbReference>
<evidence type="ECO:0000256" key="2">
    <source>
        <dbReference type="ARBA" id="ARBA00023008"/>
    </source>
</evidence>
<organism evidence="6 7">
    <name type="scientific">Neobacillus bataviensis</name>
    <dbReference type="NCBI Taxonomy" id="220685"/>
    <lineage>
        <taxon>Bacteria</taxon>
        <taxon>Bacillati</taxon>
        <taxon>Bacillota</taxon>
        <taxon>Bacilli</taxon>
        <taxon>Bacillales</taxon>
        <taxon>Bacillaceae</taxon>
        <taxon>Neobacillus</taxon>
    </lineage>
</organism>
<proteinExistence type="inferred from homology"/>
<dbReference type="GO" id="GO:0046872">
    <property type="term" value="F:metal ion binding"/>
    <property type="evidence" value="ECO:0007669"/>
    <property type="project" value="UniProtKB-KW"/>
</dbReference>
<reference evidence="6 7" key="1">
    <citation type="submission" date="2019-06" db="EMBL/GenBank/DDBJ databases">
        <title>Sorghum-associated microbial communities from plants grown in Nebraska, USA.</title>
        <authorList>
            <person name="Schachtman D."/>
        </authorList>
    </citation>
    <scope>NUCLEOTIDE SEQUENCE [LARGE SCALE GENOMIC DNA]</scope>
    <source>
        <strain evidence="6 7">2482</strain>
    </source>
</reference>
<dbReference type="CDD" id="cd02968">
    <property type="entry name" value="SCO"/>
    <property type="match status" value="1"/>
</dbReference>
<feature type="binding site" evidence="3">
    <location>
        <position position="156"/>
    </location>
    <ligand>
        <name>Cu cation</name>
        <dbReference type="ChEBI" id="CHEBI:23378"/>
    </ligand>
</feature>
<evidence type="ECO:0000256" key="3">
    <source>
        <dbReference type="PIRSR" id="PIRSR603782-1"/>
    </source>
</evidence>
<dbReference type="PANTHER" id="PTHR12151">
    <property type="entry name" value="ELECTRON TRANSPORT PROTIN SCO1/SENC FAMILY MEMBER"/>
    <property type="match status" value="1"/>
</dbReference>
<dbReference type="PROSITE" id="PS51257">
    <property type="entry name" value="PROKAR_LIPOPROTEIN"/>
    <property type="match status" value="1"/>
</dbReference>
<evidence type="ECO:0000313" key="7">
    <source>
        <dbReference type="Proteomes" id="UP000319671"/>
    </source>
</evidence>
<protein>
    <submittedName>
        <fullName evidence="6">Protein SCO1/2</fullName>
    </submittedName>
</protein>
<dbReference type="SUPFAM" id="SSF52833">
    <property type="entry name" value="Thioredoxin-like"/>
    <property type="match status" value="1"/>
</dbReference>
<feature type="binding site" evidence="3">
    <location>
        <position position="69"/>
    </location>
    <ligand>
        <name>Cu cation</name>
        <dbReference type="ChEBI" id="CHEBI:23378"/>
    </ligand>
</feature>
<dbReference type="EMBL" id="VIVN01000002">
    <property type="protein sequence ID" value="TWE06086.1"/>
    <property type="molecule type" value="Genomic_DNA"/>
</dbReference>
<dbReference type="InterPro" id="IPR003782">
    <property type="entry name" value="SCO1/SenC"/>
</dbReference>